<organism evidence="2 3">
    <name type="scientific">Chryseobacterium elymi</name>
    <dbReference type="NCBI Taxonomy" id="395936"/>
    <lineage>
        <taxon>Bacteria</taxon>
        <taxon>Pseudomonadati</taxon>
        <taxon>Bacteroidota</taxon>
        <taxon>Flavobacteriia</taxon>
        <taxon>Flavobacteriales</taxon>
        <taxon>Weeksellaceae</taxon>
        <taxon>Chryseobacterium group</taxon>
        <taxon>Chryseobacterium</taxon>
    </lineage>
</organism>
<dbReference type="RefSeq" id="WP_116011218.1">
    <property type="nucleotide sequence ID" value="NZ_QNUH01000004.1"/>
</dbReference>
<name>A0A3D9DNI5_9FLAO</name>
<protein>
    <submittedName>
        <fullName evidence="2">Uncharacterized protein</fullName>
    </submittedName>
</protein>
<feature type="compositionally biased region" description="Basic and acidic residues" evidence="1">
    <location>
        <begin position="1"/>
        <end position="12"/>
    </location>
</feature>
<dbReference type="AlphaFoldDB" id="A0A3D9DNI5"/>
<feature type="region of interest" description="Disordered" evidence="1">
    <location>
        <begin position="1"/>
        <end position="33"/>
    </location>
</feature>
<reference evidence="2 3" key="1">
    <citation type="journal article" date="2010" name="Syst. Appl. Microbiol.">
        <title>Four new species of Chryseobacterium from the rhizosphere of coastal sand dune plants, Chryseobacterium elymi sp. nov., Chryseobacterium hagamense sp. nov., Chryseobacterium lathyri sp. nov. and Chryseobacterium rhizosphaerae sp. nov.</title>
        <authorList>
            <person name="Cho S.H."/>
            <person name="Lee K.S."/>
            <person name="Shin D.S."/>
            <person name="Han J.H."/>
            <person name="Park K.S."/>
            <person name="Lee C.H."/>
            <person name="Park K.H."/>
            <person name="Kim S.B."/>
        </authorList>
    </citation>
    <scope>NUCLEOTIDE SEQUENCE [LARGE SCALE GENOMIC DNA]</scope>
    <source>
        <strain evidence="2 3">KCTC 22547</strain>
    </source>
</reference>
<sequence length="148" mass="17026">MDYLKDKSKDTQPEIYENIPAEGEENWRTDQEPEDCIPVVETKNNAVGIDMSAMPFVLSHEDEIINYIKDKATKETLKSLAPLLEKLEEAVKQQEAYQSPAIASPVTMNYDEQLKKLQEASVVKIKDKELKIAERMNKLQIRFGNIRK</sequence>
<accession>A0A3D9DNI5</accession>
<keyword evidence="3" id="KW-1185">Reference proteome</keyword>
<comment type="caution">
    <text evidence="2">The sequence shown here is derived from an EMBL/GenBank/DDBJ whole genome shotgun (WGS) entry which is preliminary data.</text>
</comment>
<dbReference type="EMBL" id="QNUH01000004">
    <property type="protein sequence ID" value="REC79391.1"/>
    <property type="molecule type" value="Genomic_DNA"/>
</dbReference>
<gene>
    <name evidence="2" type="ORF">DRF60_06080</name>
</gene>
<dbReference type="Proteomes" id="UP000257030">
    <property type="component" value="Unassembled WGS sequence"/>
</dbReference>
<evidence type="ECO:0000256" key="1">
    <source>
        <dbReference type="SAM" id="MobiDB-lite"/>
    </source>
</evidence>
<proteinExistence type="predicted"/>
<evidence type="ECO:0000313" key="3">
    <source>
        <dbReference type="Proteomes" id="UP000257030"/>
    </source>
</evidence>
<dbReference type="OrthoDB" id="1260815at2"/>
<evidence type="ECO:0000313" key="2">
    <source>
        <dbReference type="EMBL" id="REC79391.1"/>
    </source>
</evidence>